<evidence type="ECO:0000313" key="2">
    <source>
        <dbReference type="Proteomes" id="UP000294480"/>
    </source>
</evidence>
<reference evidence="1 2" key="1">
    <citation type="submission" date="2019-03" db="EMBL/GenBank/DDBJ databases">
        <title>Genomic Encyclopedia of Type Strains, Phase IV (KMG-IV): sequencing the most valuable type-strain genomes for metagenomic binning, comparative biology and taxonomic classification.</title>
        <authorList>
            <person name="Goeker M."/>
        </authorList>
    </citation>
    <scope>NUCLEOTIDE SEQUENCE [LARGE SCALE GENOMIC DNA]</scope>
    <source>
        <strain evidence="1 2">DSM 102852</strain>
    </source>
</reference>
<sequence length="62" mass="7221">MSQKQTIFTPLDFKECVQDIRVKVDAFKQRAQQTTPAFQPLDFKECVENVRAKVDAMMKKTI</sequence>
<accession>A0A4V3DK48</accession>
<proteinExistence type="predicted"/>
<dbReference type="EMBL" id="SNZE01000002">
    <property type="protein sequence ID" value="TDR32707.1"/>
    <property type="molecule type" value="Genomic_DNA"/>
</dbReference>
<organism evidence="1 2">
    <name type="scientific">Hydromonas duriensis</name>
    <dbReference type="NCBI Taxonomy" id="1527608"/>
    <lineage>
        <taxon>Bacteria</taxon>
        <taxon>Pseudomonadati</taxon>
        <taxon>Pseudomonadota</taxon>
        <taxon>Betaproteobacteria</taxon>
        <taxon>Burkholderiales</taxon>
        <taxon>Burkholderiaceae</taxon>
        <taxon>Hydromonas</taxon>
    </lineage>
</organism>
<gene>
    <name evidence="1" type="ORF">DFR44_1023</name>
</gene>
<comment type="caution">
    <text evidence="1">The sequence shown here is derived from an EMBL/GenBank/DDBJ whole genome shotgun (WGS) entry which is preliminary data.</text>
</comment>
<dbReference type="AlphaFoldDB" id="A0A4V3DK48"/>
<name>A0A4V3DK48_9BURK</name>
<evidence type="ECO:0000313" key="1">
    <source>
        <dbReference type="EMBL" id="TDR32707.1"/>
    </source>
</evidence>
<dbReference type="RefSeq" id="WP_133618892.1">
    <property type="nucleotide sequence ID" value="NZ_SNZE01000002.1"/>
</dbReference>
<keyword evidence="2" id="KW-1185">Reference proteome</keyword>
<protein>
    <submittedName>
        <fullName evidence="1">Uncharacterized protein</fullName>
    </submittedName>
</protein>
<dbReference type="Proteomes" id="UP000294480">
    <property type="component" value="Unassembled WGS sequence"/>
</dbReference>